<evidence type="ECO:0000313" key="4">
    <source>
        <dbReference type="EMBL" id="SBS75097.1"/>
    </source>
</evidence>
<organism evidence="4">
    <name type="scientific">uncultured Microbacterium sp</name>
    <dbReference type="NCBI Taxonomy" id="191216"/>
    <lineage>
        <taxon>Bacteria</taxon>
        <taxon>Bacillati</taxon>
        <taxon>Actinomycetota</taxon>
        <taxon>Actinomycetes</taxon>
        <taxon>Micrococcales</taxon>
        <taxon>Microbacteriaceae</taxon>
        <taxon>Microbacterium</taxon>
        <taxon>environmental samples</taxon>
    </lineage>
</organism>
<proteinExistence type="predicted"/>
<dbReference type="Pfam" id="PF00583">
    <property type="entry name" value="Acetyltransf_1"/>
    <property type="match status" value="1"/>
</dbReference>
<dbReference type="Gene3D" id="3.40.630.30">
    <property type="match status" value="1"/>
</dbReference>
<dbReference type="SUPFAM" id="SSF55729">
    <property type="entry name" value="Acyl-CoA N-acyltransferases (Nat)"/>
    <property type="match status" value="1"/>
</dbReference>
<dbReference type="CDD" id="cd04301">
    <property type="entry name" value="NAT_SF"/>
    <property type="match status" value="1"/>
</dbReference>
<dbReference type="EMBL" id="FLQR01000013">
    <property type="protein sequence ID" value="SBS75097.1"/>
    <property type="molecule type" value="Genomic_DNA"/>
</dbReference>
<evidence type="ECO:0000256" key="2">
    <source>
        <dbReference type="ARBA" id="ARBA00023315"/>
    </source>
</evidence>
<sequence>MTDPVEVRRVRLHEWREVRDLRLEAVSDPAASIAFLTTREEELARDEAFWRQRAAGAALGDTSAQFVAIADGDWVGTATVLLRERGTRDHLGREVEAPRADIVGVFLAAAHRGTGILPRLFESAAAWAADHGVDALTLDVHVDNARAQAAYRTAGFVPTGVTFTSAIGPELEMRRALP</sequence>
<keyword evidence="1 4" id="KW-0808">Transferase</keyword>
<dbReference type="InterPro" id="IPR000182">
    <property type="entry name" value="GNAT_dom"/>
</dbReference>
<evidence type="ECO:0000256" key="1">
    <source>
        <dbReference type="ARBA" id="ARBA00022679"/>
    </source>
</evidence>
<dbReference type="RefSeq" id="WP_295578260.1">
    <property type="nucleotide sequence ID" value="NZ_FLQR01000013.1"/>
</dbReference>
<dbReference type="PANTHER" id="PTHR43877:SF2">
    <property type="entry name" value="AMINOALKYLPHOSPHONATE N-ACETYLTRANSFERASE-RELATED"/>
    <property type="match status" value="1"/>
</dbReference>
<accession>A0A1Y5P8Z9</accession>
<dbReference type="InterPro" id="IPR050832">
    <property type="entry name" value="Bact_Acetyltransf"/>
</dbReference>
<feature type="domain" description="N-acetyltransferase" evidence="3">
    <location>
        <begin position="5"/>
        <end position="178"/>
    </location>
</feature>
<dbReference type="AlphaFoldDB" id="A0A1Y5P8Z9"/>
<dbReference type="GO" id="GO:0016747">
    <property type="term" value="F:acyltransferase activity, transferring groups other than amino-acyl groups"/>
    <property type="evidence" value="ECO:0007669"/>
    <property type="project" value="InterPro"/>
</dbReference>
<dbReference type="PANTHER" id="PTHR43877">
    <property type="entry name" value="AMINOALKYLPHOSPHONATE N-ACETYLTRANSFERASE-RELATED-RELATED"/>
    <property type="match status" value="1"/>
</dbReference>
<name>A0A1Y5P8Z9_9MICO</name>
<dbReference type="PROSITE" id="PS51186">
    <property type="entry name" value="GNAT"/>
    <property type="match status" value="1"/>
</dbReference>
<gene>
    <name evidence="4" type="ORF">MIPYR_90043</name>
</gene>
<keyword evidence="2" id="KW-0012">Acyltransferase</keyword>
<protein>
    <submittedName>
        <fullName evidence="4">GCN5-related N-acetyltransferase</fullName>
    </submittedName>
</protein>
<dbReference type="InterPro" id="IPR016181">
    <property type="entry name" value="Acyl_CoA_acyltransferase"/>
</dbReference>
<evidence type="ECO:0000259" key="3">
    <source>
        <dbReference type="PROSITE" id="PS51186"/>
    </source>
</evidence>
<reference evidence="4" key="1">
    <citation type="submission" date="2016-03" db="EMBL/GenBank/DDBJ databases">
        <authorList>
            <person name="Ploux O."/>
        </authorList>
    </citation>
    <scope>NUCLEOTIDE SEQUENCE</scope>
    <source>
        <strain evidence="4">UC1</strain>
    </source>
</reference>